<dbReference type="AlphaFoldDB" id="A0A371IG80"/>
<keyword evidence="2" id="KW-1185">Reference proteome</keyword>
<reference evidence="1" key="1">
    <citation type="submission" date="2018-05" db="EMBL/GenBank/DDBJ databases">
        <title>Draft genome of Mucuna pruriens seed.</title>
        <authorList>
            <person name="Nnadi N.E."/>
            <person name="Vos R."/>
            <person name="Hasami M.H."/>
            <person name="Devisetty U.K."/>
            <person name="Aguiy J.C."/>
        </authorList>
    </citation>
    <scope>NUCLEOTIDE SEQUENCE [LARGE SCALE GENOMIC DNA]</scope>
    <source>
        <strain evidence="1">JCA_2017</strain>
    </source>
</reference>
<protein>
    <submittedName>
        <fullName evidence="1">Pumilio-like 6, chloroplastic</fullName>
    </submittedName>
</protein>
<organism evidence="1 2">
    <name type="scientific">Mucuna pruriens</name>
    <name type="common">Velvet bean</name>
    <name type="synonym">Dolichos pruriens</name>
    <dbReference type="NCBI Taxonomy" id="157652"/>
    <lineage>
        <taxon>Eukaryota</taxon>
        <taxon>Viridiplantae</taxon>
        <taxon>Streptophyta</taxon>
        <taxon>Embryophyta</taxon>
        <taxon>Tracheophyta</taxon>
        <taxon>Spermatophyta</taxon>
        <taxon>Magnoliopsida</taxon>
        <taxon>eudicotyledons</taxon>
        <taxon>Gunneridae</taxon>
        <taxon>Pentapetalae</taxon>
        <taxon>rosids</taxon>
        <taxon>fabids</taxon>
        <taxon>Fabales</taxon>
        <taxon>Fabaceae</taxon>
        <taxon>Papilionoideae</taxon>
        <taxon>50 kb inversion clade</taxon>
        <taxon>NPAAA clade</taxon>
        <taxon>indigoferoid/millettioid clade</taxon>
        <taxon>Phaseoleae</taxon>
        <taxon>Mucuna</taxon>
    </lineage>
</organism>
<feature type="non-terminal residue" evidence="1">
    <location>
        <position position="1"/>
    </location>
</feature>
<name>A0A371IG80_MUCPR</name>
<gene>
    <name evidence="1" type="primary">APUM6</name>
    <name evidence="1" type="ORF">CR513_01025</name>
</gene>
<evidence type="ECO:0000313" key="2">
    <source>
        <dbReference type="Proteomes" id="UP000257109"/>
    </source>
</evidence>
<proteinExistence type="predicted"/>
<accession>A0A371IG80</accession>
<comment type="caution">
    <text evidence="1">The sequence shown here is derived from an EMBL/GenBank/DDBJ whole genome shotgun (WGS) entry which is preliminary data.</text>
</comment>
<dbReference type="Proteomes" id="UP000257109">
    <property type="component" value="Unassembled WGS sequence"/>
</dbReference>
<dbReference type="EMBL" id="QJKJ01000164">
    <property type="protein sequence ID" value="RDY13974.1"/>
    <property type="molecule type" value="Genomic_DNA"/>
</dbReference>
<sequence>MGTLATQKEESKEDSTRQLYDNLLDKASGKWHRQDMIAVKVLFICHKELWQHIKRSTSIIQPIRYMIRPWVVDTNATIEDLPFTMLLGYNNSLGVVDEQIDEDTSSGSFHLSQRTLATHHEESKDDNELIRLVGNGMNRMWLQHHLSIKIWYIFIYKNTIVYENSNTWELERREFPLFHSKSLKCDLFVWKEDENKKEFCRFTVEVTWWRKWREELITGMKGRALEVIDLEQKVQLFHELDGNVTRYVFDHCSPNLIAIHTFIHDVKKGGYSTILKQLHKVGLNKVLGHLVTIPKVGLNQGTRQPSWESCTQGQPQSRYMVILGHLIINEQYPRLASTKVLSDLRTIIELYPRSTSTKVLDNLGTISELDNIGLDQILDNLETINGLYPKLTLTRVVTNFVIIIELYPRSASTRVLNDLGTIIELYPRSTSTKYGQFLHNPSNFSFDGQPILQSSGFTPLLYATTTAYITLTNPFYINLQASVIYPSHCSSIYCVAYPSYGYVPLVDGATSSSFTPQASRVSSTQENISRKAEMIHANKFLDNLDFLYNLSFGDLIYMKYHRQPFLEGYGVSSHLLAPRASVGAQICPLDS</sequence>
<evidence type="ECO:0000313" key="1">
    <source>
        <dbReference type="EMBL" id="RDY13974.1"/>
    </source>
</evidence>